<organism evidence="1 2">
    <name type="scientific">Avena sativa</name>
    <name type="common">Oat</name>
    <dbReference type="NCBI Taxonomy" id="4498"/>
    <lineage>
        <taxon>Eukaryota</taxon>
        <taxon>Viridiplantae</taxon>
        <taxon>Streptophyta</taxon>
        <taxon>Embryophyta</taxon>
        <taxon>Tracheophyta</taxon>
        <taxon>Spermatophyta</taxon>
        <taxon>Magnoliopsida</taxon>
        <taxon>Liliopsida</taxon>
        <taxon>Poales</taxon>
        <taxon>Poaceae</taxon>
        <taxon>BOP clade</taxon>
        <taxon>Pooideae</taxon>
        <taxon>Poodae</taxon>
        <taxon>Poeae</taxon>
        <taxon>Poeae Chloroplast Group 1 (Aveneae type)</taxon>
        <taxon>Aveninae</taxon>
        <taxon>Avena</taxon>
    </lineage>
</organism>
<name>A0ACD5WRI9_AVESA</name>
<reference evidence="1" key="2">
    <citation type="submission" date="2025-09" db="UniProtKB">
        <authorList>
            <consortium name="EnsemblPlants"/>
        </authorList>
    </citation>
    <scope>IDENTIFICATION</scope>
</reference>
<proteinExistence type="predicted"/>
<dbReference type="EnsemblPlants" id="AVESA.00010b.r2.4CG1253760.1">
    <property type="protein sequence ID" value="AVESA.00010b.r2.4CG1253760.1.CDS"/>
    <property type="gene ID" value="AVESA.00010b.r2.4CG1253760"/>
</dbReference>
<dbReference type="Proteomes" id="UP001732700">
    <property type="component" value="Chromosome 4C"/>
</dbReference>
<keyword evidence="2" id="KW-1185">Reference proteome</keyword>
<evidence type="ECO:0000313" key="2">
    <source>
        <dbReference type="Proteomes" id="UP001732700"/>
    </source>
</evidence>
<reference evidence="1" key="1">
    <citation type="submission" date="2021-05" db="EMBL/GenBank/DDBJ databases">
        <authorList>
            <person name="Scholz U."/>
            <person name="Mascher M."/>
            <person name="Fiebig A."/>
        </authorList>
    </citation>
    <scope>NUCLEOTIDE SEQUENCE [LARGE SCALE GENOMIC DNA]</scope>
</reference>
<sequence>MESVQPIQDNTVHMATINNLTPILIPLRIPNQHWRIPNQHWQVPKGVSILDNSNQQLLEQNNQLLNQIGANIGTFKIEDNMGLFLRTSNNIKTILDSETPVTMGRMPPIPVFVQEDKLRLLLRVGKTGW</sequence>
<evidence type="ECO:0000313" key="1">
    <source>
        <dbReference type="EnsemblPlants" id="AVESA.00010b.r2.4CG1253760.1.CDS"/>
    </source>
</evidence>
<accession>A0ACD5WRI9</accession>
<protein>
    <submittedName>
        <fullName evidence="1">Uncharacterized protein</fullName>
    </submittedName>
</protein>